<dbReference type="OrthoDB" id="9809768at2"/>
<reference evidence="10 11" key="1">
    <citation type="submission" date="2017-02" db="EMBL/GenBank/DDBJ databases">
        <authorList>
            <person name="Peterson S.W."/>
        </authorList>
    </citation>
    <scope>NUCLEOTIDE SEQUENCE [LARGE SCALE GENOMIC DNA]</scope>
    <source>
        <strain evidence="10 11">DSM 18034</strain>
    </source>
</reference>
<proteinExistence type="inferred from homology"/>
<organism evidence="10 11">
    <name type="scientific">Desulfobaculum bizertense DSM 18034</name>
    <dbReference type="NCBI Taxonomy" id="1121442"/>
    <lineage>
        <taxon>Bacteria</taxon>
        <taxon>Pseudomonadati</taxon>
        <taxon>Thermodesulfobacteriota</taxon>
        <taxon>Desulfovibrionia</taxon>
        <taxon>Desulfovibrionales</taxon>
        <taxon>Desulfovibrionaceae</taxon>
        <taxon>Desulfobaculum</taxon>
    </lineage>
</organism>
<dbReference type="Proteomes" id="UP000189733">
    <property type="component" value="Unassembled WGS sequence"/>
</dbReference>
<evidence type="ECO:0000313" key="10">
    <source>
        <dbReference type="EMBL" id="SKA73787.1"/>
    </source>
</evidence>
<keyword evidence="10" id="KW-0449">Lipoprotein</keyword>
<accession>A0A1T4W9D0</accession>
<evidence type="ECO:0000313" key="11">
    <source>
        <dbReference type="Proteomes" id="UP000189733"/>
    </source>
</evidence>
<keyword evidence="4 7" id="KW-0812">Transmembrane</keyword>
<evidence type="ECO:0000259" key="8">
    <source>
        <dbReference type="Pfam" id="PF02687"/>
    </source>
</evidence>
<dbReference type="GO" id="GO:0044874">
    <property type="term" value="P:lipoprotein localization to outer membrane"/>
    <property type="evidence" value="ECO:0007669"/>
    <property type="project" value="TreeGrafter"/>
</dbReference>
<dbReference type="Pfam" id="PF02687">
    <property type="entry name" value="FtsX"/>
    <property type="match status" value="1"/>
</dbReference>
<dbReference type="PANTHER" id="PTHR30489:SF0">
    <property type="entry name" value="LIPOPROTEIN-RELEASING SYSTEM TRANSMEMBRANE PROTEIN LOLE"/>
    <property type="match status" value="1"/>
</dbReference>
<dbReference type="Pfam" id="PF12704">
    <property type="entry name" value="MacB_PCD"/>
    <property type="match status" value="1"/>
</dbReference>
<evidence type="ECO:0000256" key="4">
    <source>
        <dbReference type="ARBA" id="ARBA00022692"/>
    </source>
</evidence>
<gene>
    <name evidence="10" type="ORF">SAMN02745702_01918</name>
</gene>
<keyword evidence="3" id="KW-1003">Cell membrane</keyword>
<dbReference type="PANTHER" id="PTHR30489">
    <property type="entry name" value="LIPOPROTEIN-RELEASING SYSTEM TRANSMEMBRANE PROTEIN LOLE"/>
    <property type="match status" value="1"/>
</dbReference>
<dbReference type="STRING" id="1121442.SAMN02745702_01918"/>
<dbReference type="RefSeq" id="WP_078685190.1">
    <property type="nucleotide sequence ID" value="NZ_FUYA01000005.1"/>
</dbReference>
<evidence type="ECO:0000259" key="9">
    <source>
        <dbReference type="Pfam" id="PF12704"/>
    </source>
</evidence>
<keyword evidence="5 7" id="KW-1133">Transmembrane helix</keyword>
<dbReference type="InterPro" id="IPR051447">
    <property type="entry name" value="Lipoprotein-release_system"/>
</dbReference>
<dbReference type="AlphaFoldDB" id="A0A1T4W9D0"/>
<evidence type="ECO:0000256" key="2">
    <source>
        <dbReference type="ARBA" id="ARBA00005236"/>
    </source>
</evidence>
<keyword evidence="6 7" id="KW-0472">Membrane</keyword>
<evidence type="ECO:0000256" key="6">
    <source>
        <dbReference type="ARBA" id="ARBA00023136"/>
    </source>
</evidence>
<sequence>MNLLISWRNIWRNPRRTIVIVIAVIIGAWSMLFFGAFARGIINSMLANALNTLTGHIQIQQQGFRDDPVVENRLHAPEQIAALLKKQLPASAQYARRIEVNGIASNAYNSEAVSIIGIEPDKEAKLSFYGGTTEEGKLLETGDMHSIVIGRGLVESLETRLGRKLVLMTQNASGKTSSRAFRIKGIYRAELEATEKRYAFISLSAARALLEAEGAVTNFCIKLEDIEQVPATHAALTPDLPAGATILTWEDMLPLLIGYLGIFNIFIILWYIVVFVAMSFGLVNTTLMAVMERIREFGLLKALGMKPFWIVRGVLTECVILLLIGLTLGDLLGLATVMSLQGGIDISFLAEGTEYFGFANIIIPTLSLRDFYIINGIILILGILVCLYPAIKAARITPIEAMAQT</sequence>
<keyword evidence="11" id="KW-1185">Reference proteome</keyword>
<protein>
    <submittedName>
        <fullName evidence="10">ABC-type transport system, involved in lipoprotein release, permease component</fullName>
    </submittedName>
</protein>
<feature type="domain" description="MacB-like periplasmic core" evidence="9">
    <location>
        <begin position="17"/>
        <end position="237"/>
    </location>
</feature>
<feature type="transmembrane region" description="Helical" evidence="7">
    <location>
        <begin position="256"/>
        <end position="287"/>
    </location>
</feature>
<comment type="similarity">
    <text evidence="2">Belongs to the ABC-4 integral membrane protein family. LolC/E subfamily.</text>
</comment>
<feature type="domain" description="ABC3 transporter permease C-terminal" evidence="8">
    <location>
        <begin position="272"/>
        <end position="398"/>
    </location>
</feature>
<feature type="transmembrane region" description="Helical" evidence="7">
    <location>
        <begin position="371"/>
        <end position="391"/>
    </location>
</feature>
<feature type="transmembrane region" description="Helical" evidence="7">
    <location>
        <begin position="18"/>
        <end position="38"/>
    </location>
</feature>
<evidence type="ECO:0000256" key="7">
    <source>
        <dbReference type="SAM" id="Phobius"/>
    </source>
</evidence>
<comment type="subcellular location">
    <subcellularLocation>
        <location evidence="1">Cell membrane</location>
        <topology evidence="1">Multi-pass membrane protein</topology>
    </subcellularLocation>
</comment>
<dbReference type="GO" id="GO:0098797">
    <property type="term" value="C:plasma membrane protein complex"/>
    <property type="evidence" value="ECO:0007669"/>
    <property type="project" value="TreeGrafter"/>
</dbReference>
<dbReference type="InterPro" id="IPR003838">
    <property type="entry name" value="ABC3_permease_C"/>
</dbReference>
<dbReference type="EMBL" id="FUYA01000005">
    <property type="protein sequence ID" value="SKA73787.1"/>
    <property type="molecule type" value="Genomic_DNA"/>
</dbReference>
<evidence type="ECO:0000256" key="5">
    <source>
        <dbReference type="ARBA" id="ARBA00022989"/>
    </source>
</evidence>
<evidence type="ECO:0000256" key="1">
    <source>
        <dbReference type="ARBA" id="ARBA00004651"/>
    </source>
</evidence>
<name>A0A1T4W9D0_9BACT</name>
<evidence type="ECO:0000256" key="3">
    <source>
        <dbReference type="ARBA" id="ARBA00022475"/>
    </source>
</evidence>
<dbReference type="InterPro" id="IPR025857">
    <property type="entry name" value="MacB_PCD"/>
</dbReference>